<evidence type="ECO:0000313" key="1">
    <source>
        <dbReference type="EMBL" id="MDI3418043.1"/>
    </source>
</evidence>
<dbReference type="RefSeq" id="WP_282533965.1">
    <property type="nucleotide sequence ID" value="NZ_JASCIS010000004.1"/>
</dbReference>
<name>A0ABT6SSD7_9ACTN</name>
<organism evidence="1 2">
    <name type="scientific">Streptomyces luteolus</name>
    <dbReference type="NCBI Taxonomy" id="3043615"/>
    <lineage>
        <taxon>Bacteria</taxon>
        <taxon>Bacillati</taxon>
        <taxon>Actinomycetota</taxon>
        <taxon>Actinomycetes</taxon>
        <taxon>Kitasatosporales</taxon>
        <taxon>Streptomycetaceae</taxon>
        <taxon>Streptomyces</taxon>
    </lineage>
</organism>
<keyword evidence="2" id="KW-1185">Reference proteome</keyword>
<protein>
    <submittedName>
        <fullName evidence="1">Uncharacterized protein</fullName>
    </submittedName>
</protein>
<accession>A0ABT6SSD7</accession>
<proteinExistence type="predicted"/>
<comment type="caution">
    <text evidence="1">The sequence shown here is derived from an EMBL/GenBank/DDBJ whole genome shotgun (WGS) entry which is preliminary data.</text>
</comment>
<dbReference type="Proteomes" id="UP001237105">
    <property type="component" value="Unassembled WGS sequence"/>
</dbReference>
<sequence length="73" mass="7575">MTTEALKEAQDARAELDAALTAAGIVLPSLDVDLIAYTDQRPFALVELGRCNITTARALAAALRAGSDPCADS</sequence>
<evidence type="ECO:0000313" key="2">
    <source>
        <dbReference type="Proteomes" id="UP001237105"/>
    </source>
</evidence>
<reference evidence="1 2" key="1">
    <citation type="submission" date="2023-05" db="EMBL/GenBank/DDBJ databases">
        <title>Draft genome sequence of Streptomyces sp. B-S-A12 isolated from a cave soil in Thailand.</title>
        <authorList>
            <person name="Chamroensaksri N."/>
            <person name="Muangham S."/>
        </authorList>
    </citation>
    <scope>NUCLEOTIDE SEQUENCE [LARGE SCALE GENOMIC DNA]</scope>
    <source>
        <strain evidence="1 2">B-S-A12</strain>
    </source>
</reference>
<dbReference type="EMBL" id="JASCIS010000004">
    <property type="protein sequence ID" value="MDI3418043.1"/>
    <property type="molecule type" value="Genomic_DNA"/>
</dbReference>
<gene>
    <name evidence="1" type="ORF">QIT00_05615</name>
</gene>